<dbReference type="PANTHER" id="PTHR21824:SF4">
    <property type="entry name" value="TRANSMEMBRANE PROTEIN 177"/>
    <property type="match status" value="1"/>
</dbReference>
<organism evidence="1 2">
    <name type="scientific">Strongyloides papillosus</name>
    <name type="common">Intestinal threadworm</name>
    <dbReference type="NCBI Taxonomy" id="174720"/>
    <lineage>
        <taxon>Eukaryota</taxon>
        <taxon>Metazoa</taxon>
        <taxon>Ecdysozoa</taxon>
        <taxon>Nematoda</taxon>
        <taxon>Chromadorea</taxon>
        <taxon>Rhabditida</taxon>
        <taxon>Tylenchina</taxon>
        <taxon>Panagrolaimomorpha</taxon>
        <taxon>Strongyloidoidea</taxon>
        <taxon>Strongyloididae</taxon>
        <taxon>Strongyloides</taxon>
    </lineage>
</organism>
<name>A0A0N5BWT6_STREA</name>
<dbReference type="STRING" id="174720.A0A0N5BWT6"/>
<reference evidence="2" key="1">
    <citation type="submission" date="2017-02" db="UniProtKB">
        <authorList>
            <consortium name="WormBaseParasite"/>
        </authorList>
    </citation>
    <scope>IDENTIFICATION</scope>
</reference>
<evidence type="ECO:0000313" key="2">
    <source>
        <dbReference type="WBParaSite" id="SPAL_0001027600.1"/>
    </source>
</evidence>
<sequence length="73" mass="8564">MTSDYCLGGKEYYLKMLGRNRLLRELMNDGISKITPTGDVKKIVTSIIKRYDLLKDISKDDKEDKEMFPMDVW</sequence>
<evidence type="ECO:0000313" key="1">
    <source>
        <dbReference type="Proteomes" id="UP000046392"/>
    </source>
</evidence>
<dbReference type="AlphaFoldDB" id="A0A0N5BWT6"/>
<dbReference type="GO" id="GO:0016020">
    <property type="term" value="C:membrane"/>
    <property type="evidence" value="ECO:0007669"/>
    <property type="project" value="TreeGrafter"/>
</dbReference>
<dbReference type="Proteomes" id="UP000046392">
    <property type="component" value="Unplaced"/>
</dbReference>
<proteinExistence type="predicted"/>
<keyword evidence="1" id="KW-1185">Reference proteome</keyword>
<accession>A0A0N5BWT6</accession>
<dbReference type="InterPro" id="IPR026620">
    <property type="entry name" value="TMEM177"/>
</dbReference>
<dbReference type="WBParaSite" id="SPAL_0001027600.1">
    <property type="protein sequence ID" value="SPAL_0001027600.1"/>
    <property type="gene ID" value="SPAL_0001027600"/>
</dbReference>
<protein>
    <submittedName>
        <fullName evidence="2">Retrovirus-related Pol polyprotein from transposon TNT 1-94</fullName>
    </submittedName>
</protein>
<dbReference type="PANTHER" id="PTHR21824">
    <property type="entry name" value="TRANSMEMBRANE PROTEIN 177"/>
    <property type="match status" value="1"/>
</dbReference>